<sequence length="163" mass="18501">MKFQKKSIYLIVTIAIISMISCQNKYKFPFQDPALSIEKRVDDLVSRMTLEEKIGQVVSDADSVSRLGIPKYNWWNECLHGVARAGNATVFPQSIGMAATWDTALIHKLGNAISDEARAKHHNYKNQEQFRFFRGLLSGVPILISFAIPVGEEVWKPMARTRF</sequence>
<dbReference type="InterPro" id="IPR001764">
    <property type="entry name" value="Glyco_hydro_3_N"/>
</dbReference>
<dbReference type="AlphaFoldDB" id="A0A5K7SFN6"/>
<name>A0A5K7SFN6_9BACT</name>
<dbReference type="EMBL" id="AP018694">
    <property type="protein sequence ID" value="BBE20401.1"/>
    <property type="molecule type" value="Genomic_DNA"/>
</dbReference>
<dbReference type="Gene3D" id="3.20.20.300">
    <property type="entry name" value="Glycoside hydrolase, family 3, N-terminal domain"/>
    <property type="match status" value="1"/>
</dbReference>
<keyword evidence="5" id="KW-1185">Reference proteome</keyword>
<organism evidence="4 5">
    <name type="scientific">Aquipluma nitroreducens</name>
    <dbReference type="NCBI Taxonomy" id="2010828"/>
    <lineage>
        <taxon>Bacteria</taxon>
        <taxon>Pseudomonadati</taxon>
        <taxon>Bacteroidota</taxon>
        <taxon>Bacteroidia</taxon>
        <taxon>Marinilabiliales</taxon>
        <taxon>Prolixibacteraceae</taxon>
        <taxon>Aquipluma</taxon>
    </lineage>
</organism>
<evidence type="ECO:0000313" key="4">
    <source>
        <dbReference type="EMBL" id="BBE20401.1"/>
    </source>
</evidence>
<dbReference type="PROSITE" id="PS51257">
    <property type="entry name" value="PROKAR_LIPOPROTEIN"/>
    <property type="match status" value="1"/>
</dbReference>
<dbReference type="PANTHER" id="PTHR42721">
    <property type="entry name" value="SUGAR HYDROLASE-RELATED"/>
    <property type="match status" value="1"/>
</dbReference>
<evidence type="ECO:0000313" key="5">
    <source>
        <dbReference type="Proteomes" id="UP001193389"/>
    </source>
</evidence>
<dbReference type="GO" id="GO:0009044">
    <property type="term" value="F:xylan 1,4-beta-xylosidase activity"/>
    <property type="evidence" value="ECO:0007669"/>
    <property type="project" value="InterPro"/>
</dbReference>
<comment type="similarity">
    <text evidence="1">Belongs to the glycosyl hydrolase 3 family.</text>
</comment>
<dbReference type="InterPro" id="IPR044993">
    <property type="entry name" value="BXL"/>
</dbReference>
<dbReference type="InterPro" id="IPR017853">
    <property type="entry name" value="GH"/>
</dbReference>
<dbReference type="GO" id="GO:0046556">
    <property type="term" value="F:alpha-L-arabinofuranosidase activity"/>
    <property type="evidence" value="ECO:0007669"/>
    <property type="project" value="TreeGrafter"/>
</dbReference>
<accession>A0A5K7SFN6</accession>
<proteinExistence type="inferred from homology"/>
<dbReference type="Pfam" id="PF00933">
    <property type="entry name" value="Glyco_hydro_3"/>
    <property type="match status" value="1"/>
</dbReference>
<dbReference type="SUPFAM" id="SSF51445">
    <property type="entry name" value="(Trans)glycosidases"/>
    <property type="match status" value="1"/>
</dbReference>
<evidence type="ECO:0000259" key="3">
    <source>
        <dbReference type="Pfam" id="PF00933"/>
    </source>
</evidence>
<dbReference type="KEGG" id="anf:AQPE_4593"/>
<dbReference type="GO" id="GO:0031222">
    <property type="term" value="P:arabinan catabolic process"/>
    <property type="evidence" value="ECO:0007669"/>
    <property type="project" value="TreeGrafter"/>
</dbReference>
<keyword evidence="2" id="KW-0378">Hydrolase</keyword>
<dbReference type="GO" id="GO:0045493">
    <property type="term" value="P:xylan catabolic process"/>
    <property type="evidence" value="ECO:0007669"/>
    <property type="project" value="InterPro"/>
</dbReference>
<protein>
    <submittedName>
        <fullName evidence="4">Beta-glucosidase</fullName>
    </submittedName>
</protein>
<dbReference type="Proteomes" id="UP001193389">
    <property type="component" value="Chromosome"/>
</dbReference>
<evidence type="ECO:0000256" key="1">
    <source>
        <dbReference type="ARBA" id="ARBA00005336"/>
    </source>
</evidence>
<dbReference type="InterPro" id="IPR036962">
    <property type="entry name" value="Glyco_hydro_3_N_sf"/>
</dbReference>
<dbReference type="RefSeq" id="WP_318348549.1">
    <property type="nucleotide sequence ID" value="NZ_AP018694.1"/>
</dbReference>
<dbReference type="PANTHER" id="PTHR42721:SF3">
    <property type="entry name" value="BETA-D-XYLOSIDASE 5-RELATED"/>
    <property type="match status" value="1"/>
</dbReference>
<evidence type="ECO:0000256" key="2">
    <source>
        <dbReference type="ARBA" id="ARBA00022801"/>
    </source>
</evidence>
<gene>
    <name evidence="4" type="ORF">AQPE_4593</name>
</gene>
<feature type="domain" description="Glycoside hydrolase family 3 N-terminal" evidence="3">
    <location>
        <begin position="54"/>
        <end position="120"/>
    </location>
</feature>
<reference evidence="4" key="1">
    <citation type="journal article" date="2020" name="Int. J. Syst. Evol. Microbiol.">
        <title>Aquipluma nitroreducens gen. nov. sp. nov., a novel facultatively anaerobic bacterium isolated from a freshwater lake.</title>
        <authorList>
            <person name="Watanabe M."/>
            <person name="Kojima H."/>
            <person name="Fukui M."/>
        </authorList>
    </citation>
    <scope>NUCLEOTIDE SEQUENCE</scope>
    <source>
        <strain evidence="4">MeG22</strain>
    </source>
</reference>